<evidence type="ECO:0000313" key="8">
    <source>
        <dbReference type="Proteomes" id="UP001327027"/>
    </source>
</evidence>
<dbReference type="InterPro" id="IPR038583">
    <property type="entry name" value="AraA_N_sf"/>
</dbReference>
<evidence type="ECO:0000256" key="1">
    <source>
        <dbReference type="ARBA" id="ARBA00022723"/>
    </source>
</evidence>
<evidence type="ECO:0000256" key="3">
    <source>
        <dbReference type="ARBA" id="ARBA00023211"/>
    </source>
</evidence>
<dbReference type="GO" id="GO:0016853">
    <property type="term" value="F:isomerase activity"/>
    <property type="evidence" value="ECO:0007669"/>
    <property type="project" value="UniProtKB-KW"/>
</dbReference>
<dbReference type="InterPro" id="IPR009015">
    <property type="entry name" value="Fucose_isomerase_N/cen_sf"/>
</dbReference>
<keyword evidence="5" id="KW-0119">Carbohydrate metabolism</keyword>
<keyword evidence="8" id="KW-1185">Reference proteome</keyword>
<dbReference type="Pfam" id="PF11762">
    <property type="entry name" value="Arabinose_Iso_C"/>
    <property type="match status" value="1"/>
</dbReference>
<accession>A0ABU5ZRL5</accession>
<feature type="domain" description="L-arabinose isomerase C-terminal" evidence="6">
    <location>
        <begin position="327"/>
        <end position="465"/>
    </location>
</feature>
<dbReference type="PANTHER" id="PTHR38464">
    <property type="entry name" value="L-ARABINOSE ISOMERASE"/>
    <property type="match status" value="1"/>
</dbReference>
<organism evidence="7 8">
    <name type="scientific">Aquimarina gracilis</name>
    <dbReference type="NCBI Taxonomy" id="874422"/>
    <lineage>
        <taxon>Bacteria</taxon>
        <taxon>Pseudomonadati</taxon>
        <taxon>Bacteroidota</taxon>
        <taxon>Flavobacteriia</taxon>
        <taxon>Flavobacteriales</taxon>
        <taxon>Flavobacteriaceae</taxon>
        <taxon>Aquimarina</taxon>
    </lineage>
</organism>
<evidence type="ECO:0000256" key="5">
    <source>
        <dbReference type="ARBA" id="ARBA00023277"/>
    </source>
</evidence>
<evidence type="ECO:0000259" key="6">
    <source>
        <dbReference type="Pfam" id="PF11762"/>
    </source>
</evidence>
<evidence type="ECO:0000256" key="2">
    <source>
        <dbReference type="ARBA" id="ARBA00022935"/>
    </source>
</evidence>
<dbReference type="RefSeq" id="WP_324178764.1">
    <property type="nucleotide sequence ID" value="NZ_BAABAW010000003.1"/>
</dbReference>
<evidence type="ECO:0000256" key="4">
    <source>
        <dbReference type="ARBA" id="ARBA00023235"/>
    </source>
</evidence>
<dbReference type="Proteomes" id="UP001327027">
    <property type="component" value="Unassembled WGS sequence"/>
</dbReference>
<dbReference type="SUPFAM" id="SSF50443">
    <property type="entry name" value="FucI/AraA C-terminal domain-like"/>
    <property type="match status" value="1"/>
</dbReference>
<comment type="caution">
    <text evidence="7">The sequence shown here is derived from an EMBL/GenBank/DDBJ whole genome shotgun (WGS) entry which is preliminary data.</text>
</comment>
<keyword evidence="2" id="KW-0054">Arabinose catabolism</keyword>
<dbReference type="InterPro" id="IPR024664">
    <property type="entry name" value="Ara_Isoase_C"/>
</dbReference>
<keyword evidence="3" id="KW-0464">Manganese</keyword>
<keyword evidence="4 7" id="KW-0413">Isomerase</keyword>
<dbReference type="CDD" id="cd00578">
    <property type="entry name" value="L-fuc_L-ara-isomerases"/>
    <property type="match status" value="1"/>
</dbReference>
<evidence type="ECO:0000313" key="7">
    <source>
        <dbReference type="EMBL" id="MEB3344726.1"/>
    </source>
</evidence>
<dbReference type="Gene3D" id="3.40.50.10940">
    <property type="match status" value="1"/>
</dbReference>
<dbReference type="EMBL" id="JAYKLX010000002">
    <property type="protein sequence ID" value="MEB3344726.1"/>
    <property type="molecule type" value="Genomic_DNA"/>
</dbReference>
<dbReference type="SUPFAM" id="SSF53743">
    <property type="entry name" value="FucI/AraA N-terminal and middle domains"/>
    <property type="match status" value="1"/>
</dbReference>
<dbReference type="PANTHER" id="PTHR38464:SF1">
    <property type="entry name" value="L-ARABINOSE ISOMERASE"/>
    <property type="match status" value="1"/>
</dbReference>
<name>A0ABU5ZRL5_9FLAO</name>
<gene>
    <name evidence="7" type="ORF">U6A24_04605</name>
</gene>
<dbReference type="InterPro" id="IPR003762">
    <property type="entry name" value="Lara_isomerase"/>
</dbReference>
<dbReference type="InterPro" id="IPR004216">
    <property type="entry name" value="Fuc/Ara_isomerase_C"/>
</dbReference>
<proteinExistence type="predicted"/>
<keyword evidence="1" id="KW-0479">Metal-binding</keyword>
<reference evidence="7 8" key="1">
    <citation type="journal article" date="2013" name="Int. J. Syst. Evol. Microbiol.">
        <title>Aquimarina gracilis sp. nov., isolated from the gut microflora of a mussel, Mytilus coruscus, and emended description of Aquimarina spongiae.</title>
        <authorList>
            <person name="Park S.C."/>
            <person name="Choe H.N."/>
            <person name="Baik K.S."/>
            <person name="Seong C.N."/>
        </authorList>
    </citation>
    <scope>NUCLEOTIDE SEQUENCE [LARGE SCALE GENOMIC DNA]</scope>
    <source>
        <strain evidence="7 8">PSC32</strain>
    </source>
</reference>
<protein>
    <submittedName>
        <fullName evidence="7">L-fucose/L-arabinose isomerase family protein</fullName>
    </submittedName>
</protein>
<sequence>MIKIGLFGIGLDTYWDQFDGLKNRLIGYQNKIADKLRELDVEVVNTGMVDNPFKANKIATKFNKETIDCIILFISTYALSHNVLPVVQKTKVPLIVLNLQPVKAIDYDAFNAIGDRGKMTGEWLAHCQSCVAPELASVFNRSNIKFHLISGYLDEEYVWKEIRECIQAIEVVKTMNNNRVGILGHYYNGMLDVYSDLTQHTATFGNHFEIIEFGTLKNIRDNVPEKEILNKIKEFKGLFEVSLECDKKELQRAAQTSVALDTLIEKFKLGSLAYYYEGDGDSTYENIATSLIPGFTLLTGKNIPVAGECEIKNVQAMKIMDTLGSGGSFSEFYAMDFEDDIILLGHDGPAHFKIAEGKVGLVPLPVYHGKPGKGLSIQMKVASGSVTLLSVCQNSLGEIYLLTAEGESVDGPTLQIGNTNSRYKFSVSIRDFINQWSMAGPSHHCAIGIGHTSSTIQKIADFLEIKHIKIC</sequence>